<dbReference type="Pfam" id="PF11551">
    <property type="entry name" value="Omp28"/>
    <property type="match status" value="1"/>
</dbReference>
<reference evidence="4" key="1">
    <citation type="journal article" date="2019" name="Int. J. Syst. Evol. Microbiol.">
        <title>The Global Catalogue of Microorganisms (GCM) 10K type strain sequencing project: providing services to taxonomists for standard genome sequencing and annotation.</title>
        <authorList>
            <consortium name="The Broad Institute Genomics Platform"/>
            <consortium name="The Broad Institute Genome Sequencing Center for Infectious Disease"/>
            <person name="Wu L."/>
            <person name="Ma J."/>
        </authorList>
    </citation>
    <scope>NUCLEOTIDE SEQUENCE [LARGE SCALE GENOMIC DNA]</scope>
    <source>
        <strain evidence="4">CECT 7184</strain>
    </source>
</reference>
<accession>A0ABT8CM38</accession>
<evidence type="ECO:0000256" key="2">
    <source>
        <dbReference type="SAM" id="SignalP"/>
    </source>
</evidence>
<evidence type="ECO:0000313" key="4">
    <source>
        <dbReference type="Proteomes" id="UP001242368"/>
    </source>
</evidence>
<sequence length="310" mass="33357">MNKKNLFKGLCVGLFTLASLVSCSSDDSKTEVTTDVPVTTDTPSTDTPTTDTPTTDTPTTDTPGPSESNMRVIVAVFDNNGNALNVQDADGNTTKDYVMAGSGYQHRVLIEDFTGAWCGWCPRVSHSIETLETENNDKIVAVALHNGDKLAFSKQGVLGNSLWEKFGVPTNQRGYPFAVINREVEWQAVNGNNMNLNQVLSKAAASSNIGIKITSNLESTSGSVNVSFKFAASYTSELKYVVYIVQDGIVLAQENYTTNYGGAGKKPNFIHNSVAKATTGDIFGVVIPSDQTSTGNEFNTGQLNITYKNF</sequence>
<dbReference type="Gene3D" id="3.40.30.10">
    <property type="entry name" value="Glutaredoxin"/>
    <property type="match status" value="1"/>
</dbReference>
<name>A0ABT8CM38_9FLAO</name>
<feature type="signal peptide" evidence="2">
    <location>
        <begin position="1"/>
        <end position="24"/>
    </location>
</feature>
<protein>
    <submittedName>
        <fullName evidence="3">Omp28-related outer membrane protein</fullName>
    </submittedName>
</protein>
<dbReference type="InterPro" id="IPR036249">
    <property type="entry name" value="Thioredoxin-like_sf"/>
</dbReference>
<dbReference type="InterPro" id="IPR013783">
    <property type="entry name" value="Ig-like_fold"/>
</dbReference>
<dbReference type="RefSeq" id="WP_290361751.1">
    <property type="nucleotide sequence ID" value="NZ_JAUFQU010000001.1"/>
</dbReference>
<keyword evidence="2" id="KW-0732">Signal</keyword>
<proteinExistence type="predicted"/>
<feature type="region of interest" description="Disordered" evidence="1">
    <location>
        <begin position="27"/>
        <end position="67"/>
    </location>
</feature>
<dbReference type="EMBL" id="JAUFQU010000001">
    <property type="protein sequence ID" value="MDN3705587.1"/>
    <property type="molecule type" value="Genomic_DNA"/>
</dbReference>
<organism evidence="3 4">
    <name type="scientific">Paenimyroides ceti</name>
    <dbReference type="NCBI Taxonomy" id="395087"/>
    <lineage>
        <taxon>Bacteria</taxon>
        <taxon>Pseudomonadati</taxon>
        <taxon>Bacteroidota</taxon>
        <taxon>Flavobacteriia</taxon>
        <taxon>Flavobacteriales</taxon>
        <taxon>Flavobacteriaceae</taxon>
        <taxon>Paenimyroides</taxon>
    </lineage>
</organism>
<comment type="caution">
    <text evidence="3">The sequence shown here is derived from an EMBL/GenBank/DDBJ whole genome shotgun (WGS) entry which is preliminary data.</text>
</comment>
<gene>
    <name evidence="3" type="ORF">QW060_00350</name>
</gene>
<dbReference type="Proteomes" id="UP001242368">
    <property type="component" value="Unassembled WGS sequence"/>
</dbReference>
<dbReference type="InterPro" id="IPR021615">
    <property type="entry name" value="Omp28"/>
</dbReference>
<feature type="chain" id="PRO_5045959067" evidence="2">
    <location>
        <begin position="25"/>
        <end position="310"/>
    </location>
</feature>
<dbReference type="PROSITE" id="PS51257">
    <property type="entry name" value="PROKAR_LIPOPROTEIN"/>
    <property type="match status" value="1"/>
</dbReference>
<evidence type="ECO:0000313" key="3">
    <source>
        <dbReference type="EMBL" id="MDN3705587.1"/>
    </source>
</evidence>
<dbReference type="Gene3D" id="2.60.40.10">
    <property type="entry name" value="Immunoglobulins"/>
    <property type="match status" value="1"/>
</dbReference>
<keyword evidence="4" id="KW-1185">Reference proteome</keyword>
<dbReference type="SUPFAM" id="SSF52833">
    <property type="entry name" value="Thioredoxin-like"/>
    <property type="match status" value="1"/>
</dbReference>
<feature type="compositionally biased region" description="Low complexity" evidence="1">
    <location>
        <begin position="33"/>
        <end position="63"/>
    </location>
</feature>
<evidence type="ECO:0000256" key="1">
    <source>
        <dbReference type="SAM" id="MobiDB-lite"/>
    </source>
</evidence>